<keyword evidence="3" id="KW-0812">Transmembrane</keyword>
<dbReference type="PROSITE" id="PS50887">
    <property type="entry name" value="GGDEF"/>
    <property type="match status" value="1"/>
</dbReference>
<accession>A0A2N4U9Y1</accession>
<comment type="caution">
    <text evidence="6">The sequence shown here is derived from an EMBL/GenBank/DDBJ whole genome shotgun (WGS) entry which is preliminary data.</text>
</comment>
<dbReference type="InterPro" id="IPR050469">
    <property type="entry name" value="Diguanylate_Cyclase"/>
</dbReference>
<dbReference type="CDD" id="cd01949">
    <property type="entry name" value="GGDEF"/>
    <property type="match status" value="1"/>
</dbReference>
<dbReference type="InterPro" id="IPR035965">
    <property type="entry name" value="PAS-like_dom_sf"/>
</dbReference>
<evidence type="ECO:0000313" key="7">
    <source>
        <dbReference type="Proteomes" id="UP000234190"/>
    </source>
</evidence>
<dbReference type="GO" id="GO:0052621">
    <property type="term" value="F:diguanylate cyclase activity"/>
    <property type="evidence" value="ECO:0007669"/>
    <property type="project" value="UniProtKB-EC"/>
</dbReference>
<organism evidence="6 7">
    <name type="scientific">Pollutimonas subterranea</name>
    <dbReference type="NCBI Taxonomy" id="2045210"/>
    <lineage>
        <taxon>Bacteria</taxon>
        <taxon>Pseudomonadati</taxon>
        <taxon>Pseudomonadota</taxon>
        <taxon>Betaproteobacteria</taxon>
        <taxon>Burkholderiales</taxon>
        <taxon>Alcaligenaceae</taxon>
        <taxon>Pollutimonas</taxon>
    </lineage>
</organism>
<reference evidence="6 7" key="1">
    <citation type="submission" date="2017-10" db="EMBL/GenBank/DDBJ databases">
        <title>Two draft genome sequences of Pusillimonas sp. strains isolated from a nitrate- and radionuclide-contaminated groundwater in Russia.</title>
        <authorList>
            <person name="Grouzdev D.S."/>
            <person name="Tourova T.P."/>
            <person name="Goeva M.A."/>
            <person name="Babich T.L."/>
            <person name="Sokolova D.S."/>
            <person name="Abdullin R."/>
            <person name="Poltaraus A.B."/>
            <person name="Toshchakov S.V."/>
            <person name="Nazina T.N."/>
        </authorList>
    </citation>
    <scope>NUCLEOTIDE SEQUENCE [LARGE SCALE GENOMIC DNA]</scope>
    <source>
        <strain evidence="6 7">JR1/69-3-13</strain>
    </source>
</reference>
<dbReference type="PANTHER" id="PTHR45138">
    <property type="entry name" value="REGULATORY COMPONENTS OF SENSORY TRANSDUCTION SYSTEM"/>
    <property type="match status" value="1"/>
</dbReference>
<dbReference type="AlphaFoldDB" id="A0A2N4U9Y1"/>
<dbReference type="NCBIfam" id="TIGR00229">
    <property type="entry name" value="sensory_box"/>
    <property type="match status" value="1"/>
</dbReference>
<dbReference type="CDD" id="cd00130">
    <property type="entry name" value="PAS"/>
    <property type="match status" value="1"/>
</dbReference>
<dbReference type="FunFam" id="3.30.70.270:FF:000001">
    <property type="entry name" value="Diguanylate cyclase domain protein"/>
    <property type="match status" value="1"/>
</dbReference>
<evidence type="ECO:0000313" key="6">
    <source>
        <dbReference type="EMBL" id="PLC51830.1"/>
    </source>
</evidence>
<dbReference type="CDD" id="cd12914">
    <property type="entry name" value="PDC1_DGC_like"/>
    <property type="match status" value="1"/>
</dbReference>
<gene>
    <name evidence="6" type="ORF">CR159_02080</name>
</gene>
<evidence type="ECO:0000259" key="4">
    <source>
        <dbReference type="PROSITE" id="PS50112"/>
    </source>
</evidence>
<sequence>MMVARKRIGRSPFLTQWVWLGAALTVLLTLIAVNLYRTHGRIAEREEERLSAQVGIVADNMQYQLLTVSSILDRILTDMQESRTTLLSGDVVGSYFSALAAALPGVRSIAIVDAHGNTIASDRSQTIGRNVGGHPYYREIKAHPDAHALYVSLPYQSSLYSNVVNVSRMIPGRDGEFAGTVSVMLNPPYFSALLTSVLYAPDMWGGIYHADGPAFVTDPMKLSAASVSHAGHMIVQRSVNPATLKIDKPLMIELGRDETEIFLQWSQDIAFRTMIFLSICLVSSLAVRAFQFAQRRSEHQAAGAEAVLQATRENYQLIVENTTDLVAKLDPQGNYTYLNQAFSSIYGKAAGEHLGEHFSARVVEADRELAHTSFRKLFDPPYALSFTLRELTMGGIRHLQWTARALFDVRGNTTEIIAIGRDMTDHMRQVGILEHQAYQDFLTGLANRRYFMELAREELIRASCNAEAACLLMVDVDHFKHINDAHGHRVGDLMLQSFSKVLLKTLRSGDIIARVGGEEFAVLMPETTLDLAVEIAGRLKSAIAENALCVENTPVLRVTASIGVAAWCSGLDLDDLMEMADGALYQAKHSGRNRICVAGRSAGIERQGAHFTVPNTGSAVETFI</sequence>
<proteinExistence type="predicted"/>
<evidence type="ECO:0000259" key="5">
    <source>
        <dbReference type="PROSITE" id="PS50887"/>
    </source>
</evidence>
<keyword evidence="3" id="KW-1133">Transmembrane helix</keyword>
<dbReference type="InterPro" id="IPR043128">
    <property type="entry name" value="Rev_trsase/Diguanyl_cyclase"/>
</dbReference>
<dbReference type="PROSITE" id="PS50112">
    <property type="entry name" value="PAS"/>
    <property type="match status" value="1"/>
</dbReference>
<feature type="transmembrane region" description="Helical" evidence="3">
    <location>
        <begin position="17"/>
        <end position="36"/>
    </location>
</feature>
<dbReference type="NCBIfam" id="TIGR00254">
    <property type="entry name" value="GGDEF"/>
    <property type="match status" value="1"/>
</dbReference>
<dbReference type="SMART" id="SM00267">
    <property type="entry name" value="GGDEF"/>
    <property type="match status" value="1"/>
</dbReference>
<feature type="domain" description="PAS" evidence="4">
    <location>
        <begin position="311"/>
        <end position="366"/>
    </location>
</feature>
<dbReference type="Proteomes" id="UP000234190">
    <property type="component" value="Unassembled WGS sequence"/>
</dbReference>
<dbReference type="SMART" id="SM00091">
    <property type="entry name" value="PAS"/>
    <property type="match status" value="1"/>
</dbReference>
<dbReference type="SUPFAM" id="SSF55785">
    <property type="entry name" value="PYP-like sensor domain (PAS domain)"/>
    <property type="match status" value="1"/>
</dbReference>
<name>A0A2N4U9Y1_9BURK</name>
<dbReference type="GO" id="GO:0005886">
    <property type="term" value="C:plasma membrane"/>
    <property type="evidence" value="ECO:0007669"/>
    <property type="project" value="TreeGrafter"/>
</dbReference>
<evidence type="ECO:0000256" key="3">
    <source>
        <dbReference type="SAM" id="Phobius"/>
    </source>
</evidence>
<dbReference type="Pfam" id="PF00990">
    <property type="entry name" value="GGDEF"/>
    <property type="match status" value="1"/>
</dbReference>
<dbReference type="EC" id="2.7.7.65" evidence="1"/>
<feature type="domain" description="GGDEF" evidence="5">
    <location>
        <begin position="467"/>
        <end position="600"/>
    </location>
</feature>
<keyword evidence="3" id="KW-0472">Membrane</keyword>
<dbReference type="SUPFAM" id="SSF55073">
    <property type="entry name" value="Nucleotide cyclase"/>
    <property type="match status" value="1"/>
</dbReference>
<dbReference type="InterPro" id="IPR013656">
    <property type="entry name" value="PAS_4"/>
</dbReference>
<dbReference type="GO" id="GO:0043709">
    <property type="term" value="P:cell adhesion involved in single-species biofilm formation"/>
    <property type="evidence" value="ECO:0007669"/>
    <property type="project" value="TreeGrafter"/>
</dbReference>
<dbReference type="GO" id="GO:1902201">
    <property type="term" value="P:negative regulation of bacterial-type flagellum-dependent cell motility"/>
    <property type="evidence" value="ECO:0007669"/>
    <property type="project" value="TreeGrafter"/>
</dbReference>
<dbReference type="Gene3D" id="3.30.450.20">
    <property type="entry name" value="PAS domain"/>
    <property type="match status" value="2"/>
</dbReference>
<dbReference type="InterPro" id="IPR000160">
    <property type="entry name" value="GGDEF_dom"/>
</dbReference>
<dbReference type="Gene3D" id="3.30.70.270">
    <property type="match status" value="1"/>
</dbReference>
<keyword evidence="7" id="KW-1185">Reference proteome</keyword>
<evidence type="ECO:0000256" key="1">
    <source>
        <dbReference type="ARBA" id="ARBA00012528"/>
    </source>
</evidence>
<dbReference type="PANTHER" id="PTHR45138:SF9">
    <property type="entry name" value="DIGUANYLATE CYCLASE DGCM-RELATED"/>
    <property type="match status" value="1"/>
</dbReference>
<dbReference type="Pfam" id="PF08448">
    <property type="entry name" value="PAS_4"/>
    <property type="match status" value="1"/>
</dbReference>
<evidence type="ECO:0000256" key="2">
    <source>
        <dbReference type="ARBA" id="ARBA00034247"/>
    </source>
</evidence>
<comment type="catalytic activity">
    <reaction evidence="2">
        <text>2 GTP = 3',3'-c-di-GMP + 2 diphosphate</text>
        <dbReference type="Rhea" id="RHEA:24898"/>
        <dbReference type="ChEBI" id="CHEBI:33019"/>
        <dbReference type="ChEBI" id="CHEBI:37565"/>
        <dbReference type="ChEBI" id="CHEBI:58805"/>
        <dbReference type="EC" id="2.7.7.65"/>
    </reaction>
</comment>
<protein>
    <recommendedName>
        <fullName evidence="1">diguanylate cyclase</fullName>
        <ecNumber evidence="1">2.7.7.65</ecNumber>
    </recommendedName>
</protein>
<dbReference type="EMBL" id="PDNW01000001">
    <property type="protein sequence ID" value="PLC51830.1"/>
    <property type="molecule type" value="Genomic_DNA"/>
</dbReference>
<dbReference type="InterPro" id="IPR000014">
    <property type="entry name" value="PAS"/>
</dbReference>
<dbReference type="InterPro" id="IPR029787">
    <property type="entry name" value="Nucleotide_cyclase"/>
</dbReference>